<dbReference type="AlphaFoldDB" id="A0A9P8LI65"/>
<dbReference type="InterPro" id="IPR043198">
    <property type="entry name" value="Cyclin/Ssn8"/>
</dbReference>
<dbReference type="InterPro" id="IPR006671">
    <property type="entry name" value="Cyclin_N"/>
</dbReference>
<dbReference type="InterPro" id="IPR036915">
    <property type="entry name" value="Cyclin-like_sf"/>
</dbReference>
<gene>
    <name evidence="3" type="ORF">GP486_000649</name>
</gene>
<feature type="domain" description="Cyclin N-terminal" evidence="2">
    <location>
        <begin position="4"/>
        <end position="111"/>
    </location>
</feature>
<evidence type="ECO:0000313" key="4">
    <source>
        <dbReference type="Proteomes" id="UP000750711"/>
    </source>
</evidence>
<dbReference type="GO" id="GO:0006357">
    <property type="term" value="P:regulation of transcription by RNA polymerase II"/>
    <property type="evidence" value="ECO:0007669"/>
    <property type="project" value="InterPro"/>
</dbReference>
<dbReference type="Gene3D" id="1.10.472.10">
    <property type="entry name" value="Cyclin-like"/>
    <property type="match status" value="1"/>
</dbReference>
<comment type="caution">
    <text evidence="3">The sequence shown here is derived from an EMBL/GenBank/DDBJ whole genome shotgun (WGS) entry which is preliminary data.</text>
</comment>
<dbReference type="Proteomes" id="UP000750711">
    <property type="component" value="Unassembled WGS sequence"/>
</dbReference>
<dbReference type="Pfam" id="PF00134">
    <property type="entry name" value="Cyclin_N"/>
    <property type="match status" value="1"/>
</dbReference>
<protein>
    <recommendedName>
        <fullName evidence="1">RNA polymerase II holoenzyme cyclin-like subunit</fullName>
    </recommendedName>
</protein>
<accession>A0A9P8LI65</accession>
<dbReference type="GO" id="GO:0016538">
    <property type="term" value="F:cyclin-dependent protein serine/threonine kinase regulator activity"/>
    <property type="evidence" value="ECO:0007669"/>
    <property type="project" value="InterPro"/>
</dbReference>
<evidence type="ECO:0000313" key="3">
    <source>
        <dbReference type="EMBL" id="KAH0565957.1"/>
    </source>
</evidence>
<dbReference type="PANTHER" id="PTHR10026">
    <property type="entry name" value="CYCLIN"/>
    <property type="match status" value="1"/>
</dbReference>
<organism evidence="3 4">
    <name type="scientific">Trichoglossum hirsutum</name>
    <dbReference type="NCBI Taxonomy" id="265104"/>
    <lineage>
        <taxon>Eukaryota</taxon>
        <taxon>Fungi</taxon>
        <taxon>Dikarya</taxon>
        <taxon>Ascomycota</taxon>
        <taxon>Pezizomycotina</taxon>
        <taxon>Geoglossomycetes</taxon>
        <taxon>Geoglossales</taxon>
        <taxon>Geoglossaceae</taxon>
        <taxon>Trichoglossum</taxon>
    </lineage>
</organism>
<keyword evidence="4" id="KW-1185">Reference proteome</keyword>
<name>A0A9P8LI65_9PEZI</name>
<evidence type="ECO:0000259" key="2">
    <source>
        <dbReference type="Pfam" id="PF00134"/>
    </source>
</evidence>
<proteinExistence type="predicted"/>
<sequence length="242" mass="27628">MTILADALRLPEETLAMAFMYMNRYKKYYRTSEETDHLDAHTLALASLCVSSKGTESPRRLREFLLPAYRLLHGSSPHAQPLTFPSELYDSLRATTVQAELILLRVLKFELRIALPFEFLPRYLDGTVGELNAGGMGWVGTEDYDGMRKEQRDEYKVVRLMETGIGRGCRAEVVRALQSYQLANYFPARAIAAACLYVTLREKGLRVKQSVESWLEEVTNGRVDAEDFYDVIAELEQIKDSR</sequence>
<reference evidence="3" key="1">
    <citation type="submission" date="2021-03" db="EMBL/GenBank/DDBJ databases">
        <title>Comparative genomics and phylogenomic investigation of the class Geoglossomycetes provide insights into ecological specialization and systematics.</title>
        <authorList>
            <person name="Melie T."/>
            <person name="Pirro S."/>
            <person name="Miller A.N."/>
            <person name="Quandt A."/>
        </authorList>
    </citation>
    <scope>NUCLEOTIDE SEQUENCE</scope>
    <source>
        <strain evidence="3">CAQ_001_2017</strain>
    </source>
</reference>
<dbReference type="EMBL" id="JAGHQM010000047">
    <property type="protein sequence ID" value="KAH0565957.1"/>
    <property type="molecule type" value="Genomic_DNA"/>
</dbReference>
<dbReference type="SUPFAM" id="SSF47954">
    <property type="entry name" value="Cyclin-like"/>
    <property type="match status" value="1"/>
</dbReference>
<evidence type="ECO:0000256" key="1">
    <source>
        <dbReference type="ARBA" id="ARBA00014912"/>
    </source>
</evidence>